<accession>A0ABW3HQN9</accession>
<organism evidence="3 4">
    <name type="scientific">Paenibacillus chungangensis</name>
    <dbReference type="NCBI Taxonomy" id="696535"/>
    <lineage>
        <taxon>Bacteria</taxon>
        <taxon>Bacillati</taxon>
        <taxon>Bacillota</taxon>
        <taxon>Bacilli</taxon>
        <taxon>Bacillales</taxon>
        <taxon>Paenibacillaceae</taxon>
        <taxon>Paenibacillus</taxon>
    </lineage>
</organism>
<feature type="transmembrane region" description="Helical" evidence="1">
    <location>
        <begin position="199"/>
        <end position="222"/>
    </location>
</feature>
<evidence type="ECO:0000313" key="4">
    <source>
        <dbReference type="Proteomes" id="UP001596989"/>
    </source>
</evidence>
<dbReference type="Proteomes" id="UP001596989">
    <property type="component" value="Unassembled WGS sequence"/>
</dbReference>
<feature type="transmembrane region" description="Helical" evidence="1">
    <location>
        <begin position="132"/>
        <end position="151"/>
    </location>
</feature>
<feature type="transmembrane region" description="Helical" evidence="1">
    <location>
        <begin position="52"/>
        <end position="69"/>
    </location>
</feature>
<gene>
    <name evidence="3" type="ORF">ACFQ2I_09280</name>
</gene>
<evidence type="ECO:0000256" key="1">
    <source>
        <dbReference type="SAM" id="Phobius"/>
    </source>
</evidence>
<feature type="transmembrane region" description="Helical" evidence="1">
    <location>
        <begin position="75"/>
        <end position="95"/>
    </location>
</feature>
<comment type="caution">
    <text evidence="3">The sequence shown here is derived from an EMBL/GenBank/DDBJ whole genome shotgun (WGS) entry which is preliminary data.</text>
</comment>
<name>A0ABW3HQN9_9BACL</name>
<dbReference type="RefSeq" id="WP_377563747.1">
    <property type="nucleotide sequence ID" value="NZ_JBHTJZ010000009.1"/>
</dbReference>
<keyword evidence="1" id="KW-0812">Transmembrane</keyword>
<sequence>MSGLHSVGLILLTGLLSAPHCIGMCGGIVASVTLQSPVSATESSLLYNSGRLLSYSMFGAVLGAAGSFVNVAGGFAGVKGIASILGGCFVLLWLWRRFQLPFMHRLSSLLHNRLVNRAQQVSTSRGSRRAQVLAAGVAFGFLPCGLTYAMGMNAAASGSVLGGALIMLLFGAATFPALAFAAAVAALTDKRWRRWVRRVGTICACIVGVQSILRGLAVNGLIPSLTPWLW</sequence>
<dbReference type="PANTHER" id="PTHR42208">
    <property type="entry name" value="HEAVY METAL TRANSPORTER-RELATED"/>
    <property type="match status" value="1"/>
</dbReference>
<keyword evidence="1" id="KW-1133">Transmembrane helix</keyword>
<keyword evidence="1" id="KW-0472">Membrane</keyword>
<reference evidence="4" key="1">
    <citation type="journal article" date="2019" name="Int. J. Syst. Evol. Microbiol.">
        <title>The Global Catalogue of Microorganisms (GCM) 10K type strain sequencing project: providing services to taxonomists for standard genome sequencing and annotation.</title>
        <authorList>
            <consortium name="The Broad Institute Genomics Platform"/>
            <consortium name="The Broad Institute Genome Sequencing Center for Infectious Disease"/>
            <person name="Wu L."/>
            <person name="Ma J."/>
        </authorList>
    </citation>
    <scope>NUCLEOTIDE SEQUENCE [LARGE SCALE GENOMIC DNA]</scope>
    <source>
        <strain evidence="4">CCUG 59129</strain>
    </source>
</reference>
<evidence type="ECO:0000313" key="3">
    <source>
        <dbReference type="EMBL" id="MFD0959585.1"/>
    </source>
</evidence>
<evidence type="ECO:0000259" key="2">
    <source>
        <dbReference type="Pfam" id="PF13386"/>
    </source>
</evidence>
<proteinExistence type="predicted"/>
<feature type="transmembrane region" description="Helical" evidence="1">
    <location>
        <begin position="163"/>
        <end position="187"/>
    </location>
</feature>
<feature type="transmembrane region" description="Helical" evidence="1">
    <location>
        <begin position="6"/>
        <end position="32"/>
    </location>
</feature>
<dbReference type="InterPro" id="IPR039447">
    <property type="entry name" value="UreH-like_TM_dom"/>
</dbReference>
<dbReference type="EMBL" id="JBHTJZ010000009">
    <property type="protein sequence ID" value="MFD0959585.1"/>
    <property type="molecule type" value="Genomic_DNA"/>
</dbReference>
<dbReference type="PANTHER" id="PTHR42208:SF1">
    <property type="entry name" value="HEAVY METAL TRANSPORTER"/>
    <property type="match status" value="1"/>
</dbReference>
<protein>
    <submittedName>
        <fullName evidence="3">Sulfite exporter TauE/SafE family protein</fullName>
    </submittedName>
</protein>
<dbReference type="Pfam" id="PF13386">
    <property type="entry name" value="DsbD_2"/>
    <property type="match status" value="1"/>
</dbReference>
<feature type="domain" description="Urease accessory protein UreH-like transmembrane" evidence="2">
    <location>
        <begin position="10"/>
        <end position="209"/>
    </location>
</feature>
<keyword evidence="4" id="KW-1185">Reference proteome</keyword>